<keyword evidence="2" id="KW-1185">Reference proteome</keyword>
<reference evidence="1 2" key="1">
    <citation type="submission" date="2019-02" db="EMBL/GenBank/DDBJ databases">
        <title>Arundinibacter roseus gen. nov., sp. nov., a new member of the family Cytophagaceae.</title>
        <authorList>
            <person name="Szuroczki S."/>
            <person name="Khayer B."/>
            <person name="Sproer C."/>
            <person name="Toumi M."/>
            <person name="Szabo A."/>
            <person name="Felfoldi T."/>
            <person name="Schumann P."/>
            <person name="Toth E."/>
        </authorList>
    </citation>
    <scope>NUCLEOTIDE SEQUENCE [LARGE SCALE GENOMIC DNA]</scope>
    <source>
        <strain evidence="1 2">DMA-k-7a</strain>
    </source>
</reference>
<accession>A0A4R4K9C2</accession>
<evidence type="ECO:0000313" key="2">
    <source>
        <dbReference type="Proteomes" id="UP000295706"/>
    </source>
</evidence>
<dbReference type="RefSeq" id="WP_132117845.1">
    <property type="nucleotide sequence ID" value="NZ_SMJU01000007.1"/>
</dbReference>
<dbReference type="EMBL" id="SMJU01000007">
    <property type="protein sequence ID" value="TDB64364.1"/>
    <property type="molecule type" value="Genomic_DNA"/>
</dbReference>
<dbReference type="AlphaFoldDB" id="A0A4R4K9C2"/>
<dbReference type="Proteomes" id="UP000295706">
    <property type="component" value="Unassembled WGS sequence"/>
</dbReference>
<proteinExistence type="predicted"/>
<evidence type="ECO:0000313" key="1">
    <source>
        <dbReference type="EMBL" id="TDB64364.1"/>
    </source>
</evidence>
<name>A0A4R4K9C2_9BACT</name>
<comment type="caution">
    <text evidence="1">The sequence shown here is derived from an EMBL/GenBank/DDBJ whole genome shotgun (WGS) entry which is preliminary data.</text>
</comment>
<sequence length="368" mass="42865">MNKVTYLIGAGASANALPVVNGIPEKMAEMRNKFDGISFSNREFFSFDTLKECNKQECKNIFLADLDKIRLAIEDHASADTYAKKLFLQNDTEGLVRLKLMLSILFSIAQSRHAGVDKRYDAFFASILNRLDEFPTNLRILSWNYDQQFEMGYARFSKRGLEDAHQTLRVQFKHLGKSLHNNYNADKFSIIKLNGSTGLVGDNRNYRSLLSDYRVSKEQNNEIDPNEGFRYNSNQAEYLLCKYHEMLYPFRKNQNPDMEPLMSFAWEDEFFDSNHIKTKAVESCIKANTLVVIGYSFPYFNRETDKMLFDNMRSLKKIYIQDKYPQDVKDRILTLMPTEKSPENQKISPLPEFVFITNLDQFVIPHEL</sequence>
<gene>
    <name evidence="1" type="ORF">EZE20_11820</name>
</gene>
<evidence type="ECO:0008006" key="3">
    <source>
        <dbReference type="Google" id="ProtNLM"/>
    </source>
</evidence>
<organism evidence="1 2">
    <name type="scientific">Arundinibacter roseus</name>
    <dbReference type="NCBI Taxonomy" id="2070510"/>
    <lineage>
        <taxon>Bacteria</taxon>
        <taxon>Pseudomonadati</taxon>
        <taxon>Bacteroidota</taxon>
        <taxon>Cytophagia</taxon>
        <taxon>Cytophagales</taxon>
        <taxon>Spirosomataceae</taxon>
        <taxon>Arundinibacter</taxon>
    </lineage>
</organism>
<protein>
    <recommendedName>
        <fullName evidence="3">SIR2-like domain-containing protein</fullName>
    </recommendedName>
</protein>
<dbReference type="OrthoDB" id="939755at2"/>